<reference evidence="5 6" key="1">
    <citation type="submission" date="2016-07" db="EMBL/GenBank/DDBJ databases">
        <title>Pervasive Adenine N6-methylation of Active Genes in Fungi.</title>
        <authorList>
            <consortium name="DOE Joint Genome Institute"/>
            <person name="Mondo S.J."/>
            <person name="Dannebaum R.O."/>
            <person name="Kuo R.C."/>
            <person name="Labutti K."/>
            <person name="Haridas S."/>
            <person name="Kuo A."/>
            <person name="Salamov A."/>
            <person name="Ahrendt S.R."/>
            <person name="Lipzen A."/>
            <person name="Sullivan W."/>
            <person name="Andreopoulos W.B."/>
            <person name="Clum A."/>
            <person name="Lindquist E."/>
            <person name="Daum C."/>
            <person name="Ramamoorthy G.K."/>
            <person name="Gryganskyi A."/>
            <person name="Culley D."/>
            <person name="Magnuson J.K."/>
            <person name="James T.Y."/>
            <person name="O'Malley M.A."/>
            <person name="Stajich J.E."/>
            <person name="Spatafora J.W."/>
            <person name="Visel A."/>
            <person name="Grigoriev I.V."/>
        </authorList>
    </citation>
    <scope>NUCLEOTIDE SEQUENCE [LARGE SCALE GENOMIC DNA]</scope>
    <source>
        <strain evidence="5 6">68-887.2</strain>
    </source>
</reference>
<evidence type="ECO:0000256" key="4">
    <source>
        <dbReference type="SAM" id="MobiDB-lite"/>
    </source>
</evidence>
<comment type="similarity">
    <text evidence="1">Belongs to the short-chain dehydrogenases/reductases (SDR) family.</text>
</comment>
<comment type="caution">
    <text evidence="5">The sequence shown here is derived from an EMBL/GenBank/DDBJ whole genome shotgun (WGS) entry which is preliminary data.</text>
</comment>
<dbReference type="GO" id="GO:0044281">
    <property type="term" value="P:small molecule metabolic process"/>
    <property type="evidence" value="ECO:0007669"/>
    <property type="project" value="UniProtKB-ARBA"/>
</dbReference>
<dbReference type="InterPro" id="IPR036291">
    <property type="entry name" value="NAD(P)-bd_dom_sf"/>
</dbReference>
<organism evidence="5 6">
    <name type="scientific">Naematelia encephala</name>
    <dbReference type="NCBI Taxonomy" id="71784"/>
    <lineage>
        <taxon>Eukaryota</taxon>
        <taxon>Fungi</taxon>
        <taxon>Dikarya</taxon>
        <taxon>Basidiomycota</taxon>
        <taxon>Agaricomycotina</taxon>
        <taxon>Tremellomycetes</taxon>
        <taxon>Tremellales</taxon>
        <taxon>Naemateliaceae</taxon>
        <taxon>Naematelia</taxon>
    </lineage>
</organism>
<feature type="region of interest" description="Disordered" evidence="4">
    <location>
        <begin position="72"/>
        <end position="92"/>
    </location>
</feature>
<dbReference type="PANTHER" id="PTHR43008:SF14">
    <property type="entry name" value="DEHYDROGENASE ARBD, PUTATIVE-RELATED"/>
    <property type="match status" value="1"/>
</dbReference>
<keyword evidence="3" id="KW-0560">Oxidoreductase</keyword>
<dbReference type="FunCoup" id="A0A1Y2APZ6">
    <property type="interactions" value="39"/>
</dbReference>
<dbReference type="EMBL" id="MCFC01000065">
    <property type="protein sequence ID" value="ORY24658.1"/>
    <property type="molecule type" value="Genomic_DNA"/>
</dbReference>
<dbReference type="Pfam" id="PF13561">
    <property type="entry name" value="adh_short_C2"/>
    <property type="match status" value="1"/>
</dbReference>
<evidence type="ECO:0000256" key="2">
    <source>
        <dbReference type="ARBA" id="ARBA00022857"/>
    </source>
</evidence>
<evidence type="ECO:0000256" key="3">
    <source>
        <dbReference type="ARBA" id="ARBA00023002"/>
    </source>
</evidence>
<dbReference type="OrthoDB" id="5325318at2759"/>
<protein>
    <submittedName>
        <fullName evidence="5">Putative d-arabinitol 2-dehydrogenase</fullName>
    </submittedName>
</protein>
<dbReference type="PRINTS" id="PR00080">
    <property type="entry name" value="SDRFAMILY"/>
</dbReference>
<gene>
    <name evidence="5" type="ORF">BCR39DRAFT_546000</name>
</gene>
<evidence type="ECO:0000313" key="5">
    <source>
        <dbReference type="EMBL" id="ORY24658.1"/>
    </source>
</evidence>
<dbReference type="FunFam" id="3.40.50.720:FF:000090">
    <property type="entry name" value="NADP-dependent mannitol dehydrogenase"/>
    <property type="match status" value="1"/>
</dbReference>
<dbReference type="SUPFAM" id="SSF51735">
    <property type="entry name" value="NAD(P)-binding Rossmann-fold domains"/>
    <property type="match status" value="1"/>
</dbReference>
<dbReference type="GO" id="GO:0050664">
    <property type="term" value="F:oxidoreductase activity, acting on NAD(P)H, oxygen as acceptor"/>
    <property type="evidence" value="ECO:0007669"/>
    <property type="project" value="TreeGrafter"/>
</dbReference>
<keyword evidence="6" id="KW-1185">Reference proteome</keyword>
<dbReference type="STRING" id="71784.A0A1Y2APZ6"/>
<accession>A0A1Y2APZ6</accession>
<name>A0A1Y2APZ6_9TREE</name>
<evidence type="ECO:0000313" key="6">
    <source>
        <dbReference type="Proteomes" id="UP000193986"/>
    </source>
</evidence>
<proteinExistence type="inferred from homology"/>
<evidence type="ECO:0000256" key="1">
    <source>
        <dbReference type="ARBA" id="ARBA00006484"/>
    </source>
</evidence>
<dbReference type="PANTHER" id="PTHR43008">
    <property type="entry name" value="BENZIL REDUCTASE"/>
    <property type="match status" value="1"/>
</dbReference>
<dbReference type="GO" id="GO:0050085">
    <property type="term" value="F:mannitol 2-dehydrogenase (NADP+) activity"/>
    <property type="evidence" value="ECO:0007669"/>
    <property type="project" value="UniProtKB-ARBA"/>
</dbReference>
<dbReference type="GO" id="GO:0005975">
    <property type="term" value="P:carbohydrate metabolic process"/>
    <property type="evidence" value="ECO:0007669"/>
    <property type="project" value="UniProtKB-ARBA"/>
</dbReference>
<dbReference type="Proteomes" id="UP000193986">
    <property type="component" value="Unassembled WGS sequence"/>
</dbReference>
<dbReference type="PRINTS" id="PR00081">
    <property type="entry name" value="GDHRDH"/>
</dbReference>
<dbReference type="InParanoid" id="A0A1Y2APZ6"/>
<sequence>MSVSVFRATVSRSLPAVRRAPLAIARRAYIKPSKPVLDDDPKTRAAYDELRVEVDPKFATVDESLTFEHPKTFPKEDLGHDVQGPGHGRHKKRTLASLSMDGKVCAVTGGARGLGNMMARTFVESGADAIVIIDLKQEDAEHAAKELVDWFVEHGEASPGEIKAIGLGCDVSDEASVKAAFATIKKEFGRLDAMITAAGIVENFVAHEYPTPKVKKLLDINVMGTWYCALEASKLMPEGGAITMIGSMSGQVVNVPQPQTPYNFSKAAVRHMARSLAVEWAKQGIRVNCISPGYTLTNLTKVILDANPVLRDEWVHRTPVGRLADPSDLKGAVIYFSSDSSKFTTGAELVIDGGYTCL</sequence>
<dbReference type="AlphaFoldDB" id="A0A1Y2APZ6"/>
<dbReference type="InterPro" id="IPR002347">
    <property type="entry name" value="SDR_fam"/>
</dbReference>
<dbReference type="Gene3D" id="3.40.50.720">
    <property type="entry name" value="NAD(P)-binding Rossmann-like Domain"/>
    <property type="match status" value="1"/>
</dbReference>
<keyword evidence="2" id="KW-0521">NADP</keyword>